<dbReference type="AlphaFoldDB" id="A0AAV4CHW2"/>
<accession>A0AAV4CHW2</accession>
<reference evidence="2 3" key="1">
    <citation type="journal article" date="2021" name="Elife">
        <title>Chloroplast acquisition without the gene transfer in kleptoplastic sea slugs, Plakobranchus ocellatus.</title>
        <authorList>
            <person name="Maeda T."/>
            <person name="Takahashi S."/>
            <person name="Yoshida T."/>
            <person name="Shimamura S."/>
            <person name="Takaki Y."/>
            <person name="Nagai Y."/>
            <person name="Toyoda A."/>
            <person name="Suzuki Y."/>
            <person name="Arimoto A."/>
            <person name="Ishii H."/>
            <person name="Satoh N."/>
            <person name="Nishiyama T."/>
            <person name="Hasebe M."/>
            <person name="Maruyama T."/>
            <person name="Minagawa J."/>
            <person name="Obokata J."/>
            <person name="Shigenobu S."/>
        </authorList>
    </citation>
    <scope>NUCLEOTIDE SEQUENCE [LARGE SCALE GENOMIC DNA]</scope>
</reference>
<gene>
    <name evidence="2" type="ORF">PoB_005754100</name>
</gene>
<dbReference type="Proteomes" id="UP000735302">
    <property type="component" value="Unassembled WGS sequence"/>
</dbReference>
<sequence length="131" mass="14639">MEAEVPLLPRPRGNKFKRILRLPVPREQQKPKYQPSAGPKSQKDRRPLGKHSIVLRLWPWMLRIRYPQSRGIPPPPAPRGPPSPLWSALTPPPNPNPPPNPPPRPLAEKPQSPKKIKGLAGQSKGSLPSNK</sequence>
<organism evidence="2 3">
    <name type="scientific">Plakobranchus ocellatus</name>
    <dbReference type="NCBI Taxonomy" id="259542"/>
    <lineage>
        <taxon>Eukaryota</taxon>
        <taxon>Metazoa</taxon>
        <taxon>Spiralia</taxon>
        <taxon>Lophotrochozoa</taxon>
        <taxon>Mollusca</taxon>
        <taxon>Gastropoda</taxon>
        <taxon>Heterobranchia</taxon>
        <taxon>Euthyneura</taxon>
        <taxon>Panpulmonata</taxon>
        <taxon>Sacoglossa</taxon>
        <taxon>Placobranchoidea</taxon>
        <taxon>Plakobranchidae</taxon>
        <taxon>Plakobranchus</taxon>
    </lineage>
</organism>
<evidence type="ECO:0000256" key="1">
    <source>
        <dbReference type="SAM" id="MobiDB-lite"/>
    </source>
</evidence>
<evidence type="ECO:0000313" key="3">
    <source>
        <dbReference type="Proteomes" id="UP000735302"/>
    </source>
</evidence>
<comment type="caution">
    <text evidence="2">The sequence shown here is derived from an EMBL/GenBank/DDBJ whole genome shotgun (WGS) entry which is preliminary data.</text>
</comment>
<keyword evidence="3" id="KW-1185">Reference proteome</keyword>
<feature type="region of interest" description="Disordered" evidence="1">
    <location>
        <begin position="67"/>
        <end position="131"/>
    </location>
</feature>
<name>A0AAV4CHW2_9GAST</name>
<proteinExistence type="predicted"/>
<dbReference type="EMBL" id="BLXT01006335">
    <property type="protein sequence ID" value="GFO31036.1"/>
    <property type="molecule type" value="Genomic_DNA"/>
</dbReference>
<protein>
    <submittedName>
        <fullName evidence="2">Uncharacterized protein</fullName>
    </submittedName>
</protein>
<evidence type="ECO:0000313" key="2">
    <source>
        <dbReference type="EMBL" id="GFO31036.1"/>
    </source>
</evidence>
<feature type="compositionally biased region" description="Pro residues" evidence="1">
    <location>
        <begin position="72"/>
        <end position="105"/>
    </location>
</feature>
<feature type="region of interest" description="Disordered" evidence="1">
    <location>
        <begin position="1"/>
        <end position="52"/>
    </location>
</feature>